<protein>
    <recommendedName>
        <fullName evidence="5">Fork-head domain-containing protein</fullName>
    </recommendedName>
</protein>
<dbReference type="PRINTS" id="PR00053">
    <property type="entry name" value="FORKHEAD"/>
</dbReference>
<feature type="compositionally biased region" description="Polar residues" evidence="4">
    <location>
        <begin position="285"/>
        <end position="301"/>
    </location>
</feature>
<dbReference type="PANTHER" id="PTHR46878:SF1">
    <property type="entry name" value="FORKHEAD BOX PROTEIN M1"/>
    <property type="match status" value="1"/>
</dbReference>
<feature type="DNA-binding region" description="Fork-head" evidence="3">
    <location>
        <begin position="198"/>
        <end position="275"/>
    </location>
</feature>
<feature type="compositionally biased region" description="Basic and acidic residues" evidence="4">
    <location>
        <begin position="24"/>
        <end position="34"/>
    </location>
</feature>
<dbReference type="SMART" id="SM00339">
    <property type="entry name" value="FH"/>
    <property type="match status" value="1"/>
</dbReference>
<dbReference type="PROSITE" id="PS00658">
    <property type="entry name" value="FORK_HEAD_2"/>
    <property type="match status" value="1"/>
</dbReference>
<sequence>MRQSPRRPLILKRRKLPFPESETEAARDVPDGARRQAAPPAPAERGLPDALRIVDHPSMPDTQVVVVPQSADLQSVIDSLSARGKERGSPGAQQVHPAERRERKPGGLARLSRPVLLGRGRRRKGFREPAHPSTQSQSRAQNGPPVEAKPLSSATFLAGGCARDGLGSGAGGRASEKENQEPCAQRLQLSQHLDGAQRPPYSYMAMIQFAINSKPDRRMTLKEIYTWIEDHFPYFRNVAKPGWKNSIRHNLSLHDMFTGRRPGREDLLLDHPSRGQPLPDPGSGLQATKASCSPNQESGHPNQLGEEDEAPSFSTESYLVPIQLSLSPSLFLPSAAPLAAPPELQLVGGRVPGGGKKVRIAPKSGQRLPPSSTWPRPREEPVLLFPDNTFFDGPDLRPLRLSGHGAGQPGRACAFKTPIKGSRPASSTPSKPIGRERRRLLLLLPALALEDQPRVTDARHVLDFSPIRGPLGPSLTPQNQNRTPFGRPTPPPSGAAPFQLPRELLTSSVRRSPASWGRRPGQLLLTEGLVLDTMNDSLSKIWWTSASRAWRTGAGRLQPQLVTPHPIAQPLSKRHAVPSETCKYFHTTARPKACLQPNELTRVARWLSNRWADHAGSPQMEALLT</sequence>
<dbReference type="InterPro" id="IPR036388">
    <property type="entry name" value="WH-like_DNA-bd_sf"/>
</dbReference>
<dbReference type="GO" id="GO:0000086">
    <property type="term" value="P:G2/M transition of mitotic cell cycle"/>
    <property type="evidence" value="ECO:0007669"/>
    <property type="project" value="InterPro"/>
</dbReference>
<dbReference type="InterPro" id="IPR030456">
    <property type="entry name" value="TF_fork_head_CS_2"/>
</dbReference>
<proteinExistence type="predicted"/>
<name>A0A9D3RI12_ANGAN</name>
<feature type="compositionally biased region" description="Polar residues" evidence="4">
    <location>
        <begin position="132"/>
        <end position="141"/>
    </location>
</feature>
<evidence type="ECO:0000259" key="5">
    <source>
        <dbReference type="PROSITE" id="PS50039"/>
    </source>
</evidence>
<dbReference type="GO" id="GO:0006357">
    <property type="term" value="P:regulation of transcription by RNA polymerase II"/>
    <property type="evidence" value="ECO:0007669"/>
    <property type="project" value="TreeGrafter"/>
</dbReference>
<evidence type="ECO:0000313" key="7">
    <source>
        <dbReference type="Proteomes" id="UP001044222"/>
    </source>
</evidence>
<dbReference type="InterPro" id="IPR018122">
    <property type="entry name" value="TF_fork_head_CS_1"/>
</dbReference>
<feature type="region of interest" description="Disordered" evidence="4">
    <location>
        <begin position="81"/>
        <end position="151"/>
    </location>
</feature>
<dbReference type="PROSITE" id="PS00657">
    <property type="entry name" value="FORK_HEAD_1"/>
    <property type="match status" value="1"/>
</dbReference>
<comment type="caution">
    <text evidence="6">The sequence shown here is derived from an EMBL/GenBank/DDBJ whole genome shotgun (WGS) entry which is preliminary data.</text>
</comment>
<dbReference type="GO" id="GO:0042127">
    <property type="term" value="P:regulation of cell population proliferation"/>
    <property type="evidence" value="ECO:0007669"/>
    <property type="project" value="TreeGrafter"/>
</dbReference>
<dbReference type="InterPro" id="IPR036390">
    <property type="entry name" value="WH_DNA-bd_sf"/>
</dbReference>
<feature type="region of interest" description="Disordered" evidence="4">
    <location>
        <begin position="356"/>
        <end position="377"/>
    </location>
</feature>
<evidence type="ECO:0000256" key="4">
    <source>
        <dbReference type="SAM" id="MobiDB-lite"/>
    </source>
</evidence>
<dbReference type="GO" id="GO:0000977">
    <property type="term" value="F:RNA polymerase II transcription regulatory region sequence-specific DNA binding"/>
    <property type="evidence" value="ECO:0007669"/>
    <property type="project" value="TreeGrafter"/>
</dbReference>
<dbReference type="InterPro" id="IPR001766">
    <property type="entry name" value="Fork_head_dom"/>
</dbReference>
<dbReference type="InterPro" id="IPR047516">
    <property type="entry name" value="FH_FOXM1"/>
</dbReference>
<evidence type="ECO:0000256" key="1">
    <source>
        <dbReference type="ARBA" id="ARBA00004123"/>
    </source>
</evidence>
<evidence type="ECO:0000313" key="6">
    <source>
        <dbReference type="EMBL" id="KAG5830565.1"/>
    </source>
</evidence>
<evidence type="ECO:0000256" key="3">
    <source>
        <dbReference type="PROSITE-ProRule" id="PRU00089"/>
    </source>
</evidence>
<dbReference type="Proteomes" id="UP001044222">
    <property type="component" value="Chromosome 19"/>
</dbReference>
<dbReference type="AlphaFoldDB" id="A0A9D3RI12"/>
<reference evidence="6" key="1">
    <citation type="submission" date="2021-01" db="EMBL/GenBank/DDBJ databases">
        <title>A chromosome-scale assembly of European eel, Anguilla anguilla.</title>
        <authorList>
            <person name="Henkel C."/>
            <person name="Jong-Raadsen S.A."/>
            <person name="Dufour S."/>
            <person name="Weltzien F.-A."/>
            <person name="Palstra A.P."/>
            <person name="Pelster B."/>
            <person name="Spaink H.P."/>
            <person name="Van Den Thillart G.E."/>
            <person name="Jansen H."/>
            <person name="Zahm M."/>
            <person name="Klopp C."/>
            <person name="Cedric C."/>
            <person name="Louis A."/>
            <person name="Berthelot C."/>
            <person name="Parey E."/>
            <person name="Roest Crollius H."/>
            <person name="Montfort J."/>
            <person name="Robinson-Rechavi M."/>
            <person name="Bucao C."/>
            <person name="Bouchez O."/>
            <person name="Gislard M."/>
            <person name="Lluch J."/>
            <person name="Milhes M."/>
            <person name="Lampietro C."/>
            <person name="Lopez Roques C."/>
            <person name="Donnadieu C."/>
            <person name="Braasch I."/>
            <person name="Desvignes T."/>
            <person name="Postlethwait J."/>
            <person name="Bobe J."/>
            <person name="Guiguen Y."/>
            <person name="Dirks R."/>
        </authorList>
    </citation>
    <scope>NUCLEOTIDE SEQUENCE</scope>
    <source>
        <strain evidence="6">Tag_6206</strain>
        <tissue evidence="6">Liver</tissue>
    </source>
</reference>
<feature type="region of interest" description="Disordered" evidence="4">
    <location>
        <begin position="1"/>
        <end position="56"/>
    </location>
</feature>
<keyword evidence="3" id="KW-0539">Nucleus</keyword>
<dbReference type="EMBL" id="JAFIRN010000019">
    <property type="protein sequence ID" value="KAG5830565.1"/>
    <property type="molecule type" value="Genomic_DNA"/>
</dbReference>
<dbReference type="InterPro" id="IPR042839">
    <property type="entry name" value="FOXM1"/>
</dbReference>
<evidence type="ECO:0000256" key="2">
    <source>
        <dbReference type="ARBA" id="ARBA00023125"/>
    </source>
</evidence>
<keyword evidence="7" id="KW-1185">Reference proteome</keyword>
<dbReference type="PROSITE" id="PS50039">
    <property type="entry name" value="FORK_HEAD_3"/>
    <property type="match status" value="1"/>
</dbReference>
<dbReference type="SUPFAM" id="SSF46785">
    <property type="entry name" value="Winged helix' DNA-binding domain"/>
    <property type="match status" value="1"/>
</dbReference>
<dbReference type="GO" id="GO:0005634">
    <property type="term" value="C:nucleus"/>
    <property type="evidence" value="ECO:0007669"/>
    <property type="project" value="UniProtKB-SubCell"/>
</dbReference>
<feature type="domain" description="Fork-head" evidence="5">
    <location>
        <begin position="198"/>
        <end position="275"/>
    </location>
</feature>
<dbReference type="GO" id="GO:0003700">
    <property type="term" value="F:DNA-binding transcription factor activity"/>
    <property type="evidence" value="ECO:0007669"/>
    <property type="project" value="InterPro"/>
</dbReference>
<feature type="compositionally biased region" description="Basic and acidic residues" evidence="4">
    <location>
        <begin position="263"/>
        <end position="273"/>
    </location>
</feature>
<keyword evidence="2 3" id="KW-0238">DNA-binding</keyword>
<dbReference type="CDD" id="cd20029">
    <property type="entry name" value="FH_FOXM"/>
    <property type="match status" value="1"/>
</dbReference>
<dbReference type="Gene3D" id="1.10.10.10">
    <property type="entry name" value="Winged helix-like DNA-binding domain superfamily/Winged helix DNA-binding domain"/>
    <property type="match status" value="1"/>
</dbReference>
<feature type="region of interest" description="Disordered" evidence="4">
    <location>
        <begin position="263"/>
        <end position="312"/>
    </location>
</feature>
<accession>A0A9D3RI12</accession>
<dbReference type="PANTHER" id="PTHR46878">
    <property type="entry name" value="FORKHEAD BOX PROTEIN M1"/>
    <property type="match status" value="1"/>
</dbReference>
<comment type="subcellular location">
    <subcellularLocation>
        <location evidence="1 3">Nucleus</location>
    </subcellularLocation>
</comment>
<feature type="region of interest" description="Disordered" evidence="4">
    <location>
        <begin position="404"/>
        <end position="434"/>
    </location>
</feature>
<gene>
    <name evidence="6" type="ORF">ANANG_G00312060</name>
</gene>
<feature type="region of interest" description="Disordered" evidence="4">
    <location>
        <begin position="468"/>
        <end position="498"/>
    </location>
</feature>
<organism evidence="6 7">
    <name type="scientific">Anguilla anguilla</name>
    <name type="common">European freshwater eel</name>
    <name type="synonym">Muraena anguilla</name>
    <dbReference type="NCBI Taxonomy" id="7936"/>
    <lineage>
        <taxon>Eukaryota</taxon>
        <taxon>Metazoa</taxon>
        <taxon>Chordata</taxon>
        <taxon>Craniata</taxon>
        <taxon>Vertebrata</taxon>
        <taxon>Euteleostomi</taxon>
        <taxon>Actinopterygii</taxon>
        <taxon>Neopterygii</taxon>
        <taxon>Teleostei</taxon>
        <taxon>Anguilliformes</taxon>
        <taxon>Anguillidae</taxon>
        <taxon>Anguilla</taxon>
    </lineage>
</organism>
<dbReference type="Pfam" id="PF00250">
    <property type="entry name" value="Forkhead"/>
    <property type="match status" value="1"/>
</dbReference>